<proteinExistence type="predicted"/>
<organism evidence="2 3">
    <name type="scientific">Pseudomonas anguilliseptica</name>
    <dbReference type="NCBI Taxonomy" id="53406"/>
    <lineage>
        <taxon>Bacteria</taxon>
        <taxon>Pseudomonadati</taxon>
        <taxon>Pseudomonadota</taxon>
        <taxon>Gammaproteobacteria</taxon>
        <taxon>Pseudomonadales</taxon>
        <taxon>Pseudomonadaceae</taxon>
        <taxon>Pseudomonas</taxon>
    </lineage>
</organism>
<name>A0A1H4YZH3_PSEAG</name>
<feature type="signal peptide" evidence="1">
    <location>
        <begin position="1"/>
        <end position="28"/>
    </location>
</feature>
<dbReference type="Proteomes" id="UP000242849">
    <property type="component" value="Unassembled WGS sequence"/>
</dbReference>
<dbReference type="OrthoDB" id="547680at2"/>
<dbReference type="AlphaFoldDB" id="A0A1H4YZH3"/>
<evidence type="ECO:0000313" key="3">
    <source>
        <dbReference type="Proteomes" id="UP000242849"/>
    </source>
</evidence>
<reference evidence="3" key="1">
    <citation type="submission" date="2016-10" db="EMBL/GenBank/DDBJ databases">
        <authorList>
            <person name="Varghese N."/>
            <person name="Submissions S."/>
        </authorList>
    </citation>
    <scope>NUCLEOTIDE SEQUENCE [LARGE SCALE GENOMIC DNA]</scope>
    <source>
        <strain evidence="3">DSM 12111</strain>
    </source>
</reference>
<feature type="chain" id="PRO_5017360338" description="Extracellular solute-binding protein, family 3" evidence="1">
    <location>
        <begin position="29"/>
        <end position="304"/>
    </location>
</feature>
<accession>A0A1H4YZH3</accession>
<evidence type="ECO:0000256" key="1">
    <source>
        <dbReference type="SAM" id="SignalP"/>
    </source>
</evidence>
<sequence>MPMGLQRFSRVCLCICAMGFAPFGVVRAADDVVSPWRFVHNAPETEGDQRYAYHWRVLRAALEVTRNKYGDYRLEPGPPMSEKLQVVEMQRAHGGLNTLVLDATQTLEQALQPVKIPVDKGLLGYRVFLIQAEDQPRFAGVRSLEQLRQLRFGQQREWSDVAVYQAAGLPVVIGSSYEGLFHMLMLRRFDAFGRGVSEVGGELAHWRKQYPQMAIERELLLYYPLPVYFWFARTDEGRLRAQRVEEGMLALIADGTLDRLFTEEYATTIQQLGLDRRRTLRIANPHLSSNHPFDKATYWFTPMP</sequence>
<dbReference type="SUPFAM" id="SSF53850">
    <property type="entry name" value="Periplasmic binding protein-like II"/>
    <property type="match status" value="1"/>
</dbReference>
<dbReference type="EMBL" id="FNSC01000001">
    <property type="protein sequence ID" value="SED22728.1"/>
    <property type="molecule type" value="Genomic_DNA"/>
</dbReference>
<evidence type="ECO:0008006" key="4">
    <source>
        <dbReference type="Google" id="ProtNLM"/>
    </source>
</evidence>
<gene>
    <name evidence="2" type="ORF">SAMN05421553_2272</name>
</gene>
<keyword evidence="1" id="KW-0732">Signal</keyword>
<evidence type="ECO:0000313" key="2">
    <source>
        <dbReference type="EMBL" id="SED22728.1"/>
    </source>
</evidence>
<dbReference type="STRING" id="53406.SAMN05421553_2272"/>
<keyword evidence="3" id="KW-1185">Reference proteome</keyword>
<protein>
    <recommendedName>
        <fullName evidence="4">Extracellular solute-binding protein, family 3</fullName>
    </recommendedName>
</protein>